<organism evidence="1 2">
    <name type="scientific">Rhinolophus ferrumequinum</name>
    <name type="common">Greater horseshoe bat</name>
    <dbReference type="NCBI Taxonomy" id="59479"/>
    <lineage>
        <taxon>Eukaryota</taxon>
        <taxon>Metazoa</taxon>
        <taxon>Chordata</taxon>
        <taxon>Craniata</taxon>
        <taxon>Vertebrata</taxon>
        <taxon>Euteleostomi</taxon>
        <taxon>Mammalia</taxon>
        <taxon>Eutheria</taxon>
        <taxon>Laurasiatheria</taxon>
        <taxon>Chiroptera</taxon>
        <taxon>Yinpterochiroptera</taxon>
        <taxon>Rhinolophoidea</taxon>
        <taxon>Rhinolophidae</taxon>
        <taxon>Rhinolophinae</taxon>
        <taxon>Rhinolophus</taxon>
    </lineage>
</organism>
<proteinExistence type="predicted"/>
<dbReference type="EMBL" id="JACAGC010000006">
    <property type="protein sequence ID" value="KAF6361755.1"/>
    <property type="molecule type" value="Genomic_DNA"/>
</dbReference>
<reference evidence="1 2" key="1">
    <citation type="journal article" date="2020" name="Nature">
        <title>Six reference-quality genomes reveal evolution of bat adaptations.</title>
        <authorList>
            <person name="Jebb D."/>
            <person name="Huang Z."/>
            <person name="Pippel M."/>
            <person name="Hughes G.M."/>
            <person name="Lavrichenko K."/>
            <person name="Devanna P."/>
            <person name="Winkler S."/>
            <person name="Jermiin L.S."/>
            <person name="Skirmuntt E.C."/>
            <person name="Katzourakis A."/>
            <person name="Burkitt-Gray L."/>
            <person name="Ray D.A."/>
            <person name="Sullivan K.A.M."/>
            <person name="Roscito J.G."/>
            <person name="Kirilenko B.M."/>
            <person name="Davalos L.M."/>
            <person name="Corthals A.P."/>
            <person name="Power M.L."/>
            <person name="Jones G."/>
            <person name="Ransome R.D."/>
            <person name="Dechmann D.K.N."/>
            <person name="Locatelli A.G."/>
            <person name="Puechmaille S.J."/>
            <person name="Fedrigo O."/>
            <person name="Jarvis E.D."/>
            <person name="Hiller M."/>
            <person name="Vernes S.C."/>
            <person name="Myers E.W."/>
            <person name="Teeling E.C."/>
        </authorList>
    </citation>
    <scope>NUCLEOTIDE SEQUENCE [LARGE SCALE GENOMIC DNA]</scope>
    <source>
        <strain evidence="1">MRhiFer1</strain>
        <tissue evidence="1">Lung</tissue>
    </source>
</reference>
<gene>
    <name evidence="1" type="ORF">mRhiFer1_009980</name>
</gene>
<evidence type="ECO:0000313" key="1">
    <source>
        <dbReference type="EMBL" id="KAF6361755.1"/>
    </source>
</evidence>
<comment type="caution">
    <text evidence="1">The sequence shown here is derived from an EMBL/GenBank/DDBJ whole genome shotgun (WGS) entry which is preliminary data.</text>
</comment>
<protein>
    <submittedName>
        <fullName evidence="1">Uncharacterized protein</fullName>
    </submittedName>
</protein>
<evidence type="ECO:0000313" key="2">
    <source>
        <dbReference type="Proteomes" id="UP000585614"/>
    </source>
</evidence>
<dbReference type="Proteomes" id="UP000585614">
    <property type="component" value="Unassembled WGS sequence"/>
</dbReference>
<name>A0A7J7YIR8_RHIFE</name>
<accession>A0A7J7YIR8</accession>
<dbReference type="AlphaFoldDB" id="A0A7J7YIR8"/>
<sequence>MLKNYQPSAFPSVIIFFNPLFNTLYLQCRRSYIGSNLSDAIFNLSRPKEETSCKAHVRLLWTFSSTERLPRSSRCVLKAQSQQSGHLPASAKKQYSIEQSVVHLKSKTHLESSSKVQISFVDPYHYYKEKIGELYLTAPVFLFKILYFKFIFGLPHLTPLQAFCSSSFYIY</sequence>